<dbReference type="EMBL" id="BDSA01000039">
    <property type="protein sequence ID" value="GBE63383.1"/>
    <property type="molecule type" value="Genomic_DNA"/>
</dbReference>
<dbReference type="OrthoDB" id="2441647at2759"/>
<dbReference type="RefSeq" id="XP_028869626.1">
    <property type="nucleotide sequence ID" value="XM_029013793.1"/>
</dbReference>
<keyword evidence="4" id="KW-0206">Cytoskeleton</keyword>
<evidence type="ECO:0000256" key="7">
    <source>
        <dbReference type="SAM" id="Phobius"/>
    </source>
</evidence>
<evidence type="ECO:0000313" key="9">
    <source>
        <dbReference type="Proteomes" id="UP000236319"/>
    </source>
</evidence>
<evidence type="ECO:0000256" key="2">
    <source>
        <dbReference type="ARBA" id="ARBA00022490"/>
    </source>
</evidence>
<protein>
    <recommendedName>
        <fullName evidence="10">C3H1-type domain-containing protein</fullName>
    </recommendedName>
</protein>
<dbReference type="GO" id="GO:0090307">
    <property type="term" value="P:mitotic spindle assembly"/>
    <property type="evidence" value="ECO:0007669"/>
    <property type="project" value="TreeGrafter"/>
</dbReference>
<keyword evidence="3" id="KW-0505">Motor protein</keyword>
<dbReference type="GO" id="GO:0005876">
    <property type="term" value="C:spindle microtubule"/>
    <property type="evidence" value="ECO:0007669"/>
    <property type="project" value="TreeGrafter"/>
</dbReference>
<evidence type="ECO:0000256" key="5">
    <source>
        <dbReference type="SAM" id="Coils"/>
    </source>
</evidence>
<dbReference type="GO" id="GO:0008574">
    <property type="term" value="F:plus-end-directed microtubule motor activity"/>
    <property type="evidence" value="ECO:0007669"/>
    <property type="project" value="TreeGrafter"/>
</dbReference>
<organism evidence="8 9">
    <name type="scientific">Babesia ovata</name>
    <dbReference type="NCBI Taxonomy" id="189622"/>
    <lineage>
        <taxon>Eukaryota</taxon>
        <taxon>Sar</taxon>
        <taxon>Alveolata</taxon>
        <taxon>Apicomplexa</taxon>
        <taxon>Aconoidasida</taxon>
        <taxon>Piroplasmida</taxon>
        <taxon>Babesiidae</taxon>
        <taxon>Babesia</taxon>
    </lineage>
</organism>
<keyword evidence="5" id="KW-0175">Coiled coil</keyword>
<feature type="transmembrane region" description="Helical" evidence="7">
    <location>
        <begin position="3281"/>
        <end position="3304"/>
    </location>
</feature>
<feature type="region of interest" description="Disordered" evidence="6">
    <location>
        <begin position="1071"/>
        <end position="1095"/>
    </location>
</feature>
<dbReference type="Proteomes" id="UP000236319">
    <property type="component" value="Unassembled WGS sequence"/>
</dbReference>
<dbReference type="PANTHER" id="PTHR47970:SF12">
    <property type="entry name" value="KINESIN FAMILY MEMBER 11"/>
    <property type="match status" value="1"/>
</dbReference>
<comment type="caution">
    <text evidence="8">The sequence shown here is derived from an EMBL/GenBank/DDBJ whole genome shotgun (WGS) entry which is preliminary data.</text>
</comment>
<sequence length="3343" mass="373948">MSFLHGVLESVKEDDNVTKYNEYIKLNGDNDLHTVLQHLQSSIGQGRSVFGAQVEKVNSLSTGVTHELGQLNDMYIHNEINSVSGTASKDLTTQLEEWKKTLGKISTELTNIETYNINILDRSLKSRLMHEIKPVQKSVEVLADAANDATFGEQVNMVDETLKIQLANVEQDIRDKSVDCQRMLKNAFWMVLGRIDILSEQQRKEFKDILSAVDFCKIHMTEFDWHYKAHVLGKIDEIRNEVSFVYADLFSRKVQLVDLVQKAQAEFGTLKEKVDGSDKSSPPSAGVIANWDGLKVHINQIVGGLTATNDIRAGTLKDIVNGVIEYATGFEKDAFTEDVLKQWIGEMVKESDTVVSNKMYVYYNMYRGQLKEYNGKTGADAVKEAIKDKLPGVINTEIIMAAQTIHLKDATVENIAENFQKFANQIESELPQESNSSISKAVQAIEAVLKSGDQATRTDTYLTETIKAILKSFANRFKQYAAELKRFVTVSKLHPNLEEAIKKVNEIGQEFENNKGKYGQYITAALTIVKQKINALDEIVKESDGTLTNAVNELDTVIGEIKKLIKESESKTDDGEINKRKKDVEKKMEDLKGQLNSRIKDVELKVDNSNSIIDSAIQAVKQSLQDAHGNSNDAVETLKNSLLARAGDAFRRVRDEIQKLFADGHKADLTALQKLVTKQTTEIKNIIHEDEMTGIKGLLKSANGMLFGINGEGILKFRQPKTTLLDALKTAVPTEAVTDKNYATKFSESSDALKSYLDQLLQYTELQVKFEGDHRSPTKESQLVSSIKTRLDTLLDYLIKITNEKDKERKYAFDHKSTRYLTELNDSISALSPSSFHGFHNPLLLDALKAGMDKFTKELGHAYVNAYSGQKRTDDWVKEETKMVDDQPQKITVLSTEGRNCAKVCLTILERVYEELETLKEKCNTTYGPWKHNKICETDGNKTNKLGRFFKNRGFTIPSGDGSKQDGQLRCSDKMKGGHICQKLDEEISNAKSDEHLKACTSTDATKINVMGQLQCLVNHLHQYFRVGHISSFAARKSPCSVYEMLTWCCGLKFNASYQKMQQHYKTVLEKKKEKEEKEKNKQKTAEQLKEEQEEKEKDAYLDSIMSTLAVRGLPYLSGNSRNILTTILGTGDEHTVYASDFSNNYLNLSYPSSGEACLDTLLDILRRMFPVCRFLYSQCNSLSSDFGWAGCQYGKQVKHANWQCDKHIADKESDCVPRSPLMSYFTDSLPGHLPHQLSSIGCRATCSTCPKSKPGQPCLTPLGFRGFSGSTRLGKDLCNVLTKMLDDADLRSLFCLKPKTPASLPEHFGFVLSLVRDWNDGKNPHKNSIEHAFENSIKSQSIDLYKNTAELTNALRDAYRSRHYNYADNSHRPLYDDLSSLSMTSSCSDPIKNTLCAPYLSSLSCDSNYYLALKHSNTYLSWAIYLPWTFWDLLNNLYNAFCSITCADWGCRGCLRGDKCKSGKHGVVEDDKKADATCQCDSIVKCRGVAPTLYQYGFSFGEASTLNSGDTAKKCKDFCSQLKKVLESEYFQKLFEECDEFLKQIRWPFMCTLLALWSLSLLHLLHIAVVRLDVLRIRSHLKSPSSHRIAAQSLLAAARVKALANVKALKDIDARRISLGTLAGQLSGLIGKSEEVEKAIKNGLQSNVNQLIKRLQASCGGGKCNDHRSQINSLNEKLDKLKNHLNEEPIASENLAEILTKCNLNGHNGPLNQLNEEITEKIESLNKSIEELKRLNNDDNKSKNASEIDKLNKDLQSHNASKKSLETLKGLCEYAEKIDQKSDNTKNLLNNLCGGLEKFLGYQDGNYTGEGIVYSDLDRLCDGVMAFLCGVLSGVKDDDNVTTYNTTQNDINNVITTLHDSVGKGREAFRDAVSQVGEKIKKVTTPINDLLEGDDGDNFKKIPSLIKDIQGMKDQDYDDKKGLTDKTQESLSALDSVDKQLNNKLHPHVSLLHNAVETFRVNAASDHEGLRAACHKIDDQLTEVKNKVNDEVLKQVAALKKSVTEGIDNLKNEVDGMITRQVSYLTATVKKLESIRTNVETAVGHINERFDENTRKHQDENVPCCQKKAQGIYDKASTEINGSKHLGGLWAKIKDELESITDAIANSKNQRDGILDQIVKGFGDYADGFKVSFEKGAGKLVESIVKSRPVYWWLDAYVGVNKNGFGGSLGKDVTQILPQITVIVQQKINDSLETMRAIPSGKQTSVDEILTKIIRYLTSYATEVTGKDAEIMKSIESELSSNPQFKLSTSSTSGYQYYLEQAVHTTLTALQSAAKGAEKDVEIFIANSNIGRLNSAIKKIRDVAKDLQQAVEERNKYIINIRSALSEQVIDPAGEIRDQLQRIITDVKGQIKTLQGIATSDNVRTDKDAKMETQPKTIQGMKKQIDAKITALQSGVKRELDSQVTNVKDKVLENAASTCLNTITAKVTDQTNSAKTQTKNECLKQFVFSKVAELEKLKALVTKHNAEIEKIIFTDKMTGIKAFINVISNHIEKPSHLPVMEFTEATGNCKEFFDILLNYVIGQVYPKVNNLDDVKEKLHNLLELLTTSNYFNLTFSNNLDALNKSLSNLSPSHFAGHSNPLPLDSIKKGLTSFATQLGYTYVSRYSEQTVEWERKSTLPDFMVSDDGGLTQDATKCAKVFFTILNTLHGELSELKYKCENEWTRNQINLVATYQFVNGRSKEMANPLGDFMKRCGYDVSKGLNVCTSELVNKSNMTGSAISGKLETPLSLLNTNIQINDIEHNGDIKVMDLLEYFRELLRNFYRVTQVRHIPAAKAPNTVHQMLEWVCGLRYNPMRDQLTTFLGGLFTNAENGLAVDFPADIQGHSKHSILSPSKLIGALTLTCRHAEKVLSAILGYGNAEGRYGCDYNTNPDDLSYPTSPATCFDWLVEICSRLHQQLYFLYYQCCNGNSSSGWLDCHYGKGVGGSAWNCNDEQCANQKCKQIFKQNCRQHPRCGLKSPLQSFLEDGLQGFLPHPFKKPDCKMSCSVANHRGIPCKTAMGFRNISTVASHTMRGQHLMKALAGFCSNSDKPLTKLCGYLTCLLQKPPQTLDEMLAFYYSFLSGWSNSGPHRKGAFQTAVDNAYFGNNYKQLNPESICDSATHRDDNHPSGDISSIINCNEKSSPVSPCGSYIHPLSYNTRCIYSQEHAEKYLSWIVYLTETFYDYLCRLLSKCEENCGTNESKCRIEGCANDCQSVKSSTHSSSCRSIIQCPHTLPAFYTEGIVFGNGTKIGGRLGKHLKRTCGDFIEQLKKVCGGKSLIAKLIHETIPEYIWTIRQPFSYLLLSLWSLSLLYLLHIAVVRLDVLRIRSHLRSPSSHRIAAQSLLAAARVRALANVKYFSP</sequence>
<comment type="subcellular location">
    <subcellularLocation>
        <location evidence="1">Cytoplasm</location>
        <location evidence="1">Cytoskeleton</location>
    </subcellularLocation>
</comment>
<gene>
    <name evidence="8" type="ORF">BOVATA_048760</name>
</gene>
<reference evidence="8 9" key="1">
    <citation type="journal article" date="2017" name="BMC Genomics">
        <title>Whole-genome assembly of Babesia ovata and comparative genomics between closely related pathogens.</title>
        <authorList>
            <person name="Yamagishi J."/>
            <person name="Asada M."/>
            <person name="Hakimi H."/>
            <person name="Tanaka T.Q."/>
            <person name="Sugimoto C."/>
            <person name="Kawazu S."/>
        </authorList>
    </citation>
    <scope>NUCLEOTIDE SEQUENCE [LARGE SCALE GENOMIC DNA]</scope>
    <source>
        <strain evidence="8 9">Miyake</strain>
    </source>
</reference>
<keyword evidence="7" id="KW-0812">Transmembrane</keyword>
<dbReference type="GO" id="GO:0051231">
    <property type="term" value="P:spindle elongation"/>
    <property type="evidence" value="ECO:0007669"/>
    <property type="project" value="TreeGrafter"/>
</dbReference>
<feature type="coiled-coil region" evidence="5">
    <location>
        <begin position="547"/>
        <end position="601"/>
    </location>
</feature>
<dbReference type="GO" id="GO:0072686">
    <property type="term" value="C:mitotic spindle"/>
    <property type="evidence" value="ECO:0007669"/>
    <property type="project" value="TreeGrafter"/>
</dbReference>
<evidence type="ECO:0000256" key="6">
    <source>
        <dbReference type="SAM" id="MobiDB-lite"/>
    </source>
</evidence>
<dbReference type="InterPro" id="IPR047149">
    <property type="entry name" value="KIF11-like"/>
</dbReference>
<proteinExistence type="predicted"/>
<keyword evidence="2" id="KW-0963">Cytoplasm</keyword>
<evidence type="ECO:0008006" key="10">
    <source>
        <dbReference type="Google" id="ProtNLM"/>
    </source>
</evidence>
<evidence type="ECO:0000313" key="8">
    <source>
        <dbReference type="EMBL" id="GBE63383.1"/>
    </source>
</evidence>
<dbReference type="PANTHER" id="PTHR47970">
    <property type="entry name" value="KINESIN-LIKE PROTEIN KIF11"/>
    <property type="match status" value="1"/>
</dbReference>
<keyword evidence="9" id="KW-1185">Reference proteome</keyword>
<evidence type="ECO:0000256" key="4">
    <source>
        <dbReference type="ARBA" id="ARBA00023212"/>
    </source>
</evidence>
<accession>A0A2H6KK62</accession>
<evidence type="ECO:0000256" key="1">
    <source>
        <dbReference type="ARBA" id="ARBA00004245"/>
    </source>
</evidence>
<feature type="coiled-coil region" evidence="5">
    <location>
        <begin position="1712"/>
        <end position="1769"/>
    </location>
</feature>
<name>A0A2H6KK62_9APIC</name>
<keyword evidence="7" id="KW-1133">Transmembrane helix</keyword>
<keyword evidence="7" id="KW-0472">Membrane</keyword>
<dbReference type="GeneID" id="39877153"/>
<dbReference type="VEuPathDB" id="PiroplasmaDB:BOVATA_048760"/>
<evidence type="ECO:0000256" key="3">
    <source>
        <dbReference type="ARBA" id="ARBA00023175"/>
    </source>
</evidence>